<dbReference type="GO" id="GO:0005634">
    <property type="term" value="C:nucleus"/>
    <property type="evidence" value="ECO:0000318"/>
    <property type="project" value="GO_Central"/>
</dbReference>
<dbReference type="PROSITE" id="PS50985">
    <property type="entry name" value="GRAS"/>
    <property type="match status" value="1"/>
</dbReference>
<evidence type="ECO:0000313" key="6">
    <source>
        <dbReference type="Proteomes" id="UP000036987"/>
    </source>
</evidence>
<dbReference type="OMA" id="NNGFDFI"/>
<dbReference type="AlphaFoldDB" id="A0A0K9NZ50"/>
<dbReference type="Pfam" id="PF03514">
    <property type="entry name" value="GRAS"/>
    <property type="match status" value="1"/>
</dbReference>
<feature type="short sequence motif" description="VHIID" evidence="3">
    <location>
        <begin position="270"/>
        <end position="274"/>
    </location>
</feature>
<feature type="region of interest" description="SAW" evidence="3">
    <location>
        <begin position="462"/>
        <end position="539"/>
    </location>
</feature>
<dbReference type="EMBL" id="LFYR01001429">
    <property type="protein sequence ID" value="KMZ62004.1"/>
    <property type="molecule type" value="Genomic_DNA"/>
</dbReference>
<keyword evidence="2" id="KW-0804">Transcription</keyword>
<name>A0A0K9NZ50_ZOSMR</name>
<dbReference type="GO" id="GO:0006355">
    <property type="term" value="P:regulation of DNA-templated transcription"/>
    <property type="evidence" value="ECO:0000318"/>
    <property type="project" value="GO_Central"/>
</dbReference>
<dbReference type="Proteomes" id="UP000036987">
    <property type="component" value="Unassembled WGS sequence"/>
</dbReference>
<accession>A0A0K9NZ50</accession>
<gene>
    <name evidence="5" type="ORF">ZOSMA_49G00720</name>
</gene>
<evidence type="ECO:0000313" key="5">
    <source>
        <dbReference type="EMBL" id="KMZ62004.1"/>
    </source>
</evidence>
<sequence>MKPSTATFTAPIPLPKISFSINSTNSSNSTTNTYEHTSLLDQSTNSSPSSAPPIADVNHNVNNGNSISTDPFDDWDPLTFLLLDSSSDSTTPTHQDTSLVNFSSPSAATFDMDSLFPPPPPSHNHSHPALFPFPSPIFEQTHLDQLIRAAQAIEANDRNLACVILSRLTPHLNSPSGPPLQRASFYFKEALHSLLPLVDEDENGFNNNNNSFVDDPFSVSLSTVDLVRKISALKSFSDLSPLPQFSSFTANQSILDSIVAGGDHGFSRPIHIIDFDIGVGGQWSSFLHEIATRSRAQRGVMVPVQPPSVIMTVIVVEESLESSLMADNLRDFAVGVGIRLDIDFVRIGGMGPAALGAVRLSAGDNVAVSFTPAVVRLLGGGGGSGGDAVGGFLRFVRRVAPKVVVFVDTEPCCVESGPDRSFRRSFVGGLDYYSVVLESLDSAVAVVGFGEEQVGRIEKALFRPKIWSAVRSWGVQGLPWRDILERAGFKSIPFSEFTESQAEWLTRRAPVGGFHVARRDGSITLSWQERELSATSAWKC</sequence>
<dbReference type="OrthoDB" id="764992at2759"/>
<organism evidence="5 6">
    <name type="scientific">Zostera marina</name>
    <name type="common">Eelgrass</name>
    <dbReference type="NCBI Taxonomy" id="29655"/>
    <lineage>
        <taxon>Eukaryota</taxon>
        <taxon>Viridiplantae</taxon>
        <taxon>Streptophyta</taxon>
        <taxon>Embryophyta</taxon>
        <taxon>Tracheophyta</taxon>
        <taxon>Spermatophyta</taxon>
        <taxon>Magnoliopsida</taxon>
        <taxon>Liliopsida</taxon>
        <taxon>Zosteraceae</taxon>
        <taxon>Zostera</taxon>
    </lineage>
</organism>
<dbReference type="PANTHER" id="PTHR31636">
    <property type="entry name" value="OSJNBA0084A10.13 PROTEIN-RELATED"/>
    <property type="match status" value="1"/>
</dbReference>
<dbReference type="GO" id="GO:0003700">
    <property type="term" value="F:DNA-binding transcription factor activity"/>
    <property type="evidence" value="ECO:0000318"/>
    <property type="project" value="GO_Central"/>
</dbReference>
<comment type="caution">
    <text evidence="3">Lacks conserved residue(s) required for the propagation of feature annotation.</text>
</comment>
<evidence type="ECO:0000256" key="1">
    <source>
        <dbReference type="ARBA" id="ARBA00023015"/>
    </source>
</evidence>
<evidence type="ECO:0000256" key="4">
    <source>
        <dbReference type="SAM" id="MobiDB-lite"/>
    </source>
</evidence>
<evidence type="ECO:0000256" key="3">
    <source>
        <dbReference type="PROSITE-ProRule" id="PRU01191"/>
    </source>
</evidence>
<keyword evidence="6" id="KW-1185">Reference proteome</keyword>
<proteinExistence type="inferred from homology"/>
<comment type="caution">
    <text evidence="5">The sequence shown here is derived from an EMBL/GenBank/DDBJ whole genome shotgun (WGS) entry which is preliminary data.</text>
</comment>
<keyword evidence="1" id="KW-0805">Transcription regulation</keyword>
<feature type="compositionally biased region" description="Polar residues" evidence="4">
    <location>
        <begin position="38"/>
        <end position="49"/>
    </location>
</feature>
<comment type="similarity">
    <text evidence="3">Belongs to the GRAS family.</text>
</comment>
<feature type="region of interest" description="Disordered" evidence="4">
    <location>
        <begin position="38"/>
        <end position="57"/>
    </location>
</feature>
<evidence type="ECO:0000256" key="2">
    <source>
        <dbReference type="ARBA" id="ARBA00023163"/>
    </source>
</evidence>
<reference evidence="6" key="1">
    <citation type="journal article" date="2016" name="Nature">
        <title>The genome of the seagrass Zostera marina reveals angiosperm adaptation to the sea.</title>
        <authorList>
            <person name="Olsen J.L."/>
            <person name="Rouze P."/>
            <person name="Verhelst B."/>
            <person name="Lin Y.-C."/>
            <person name="Bayer T."/>
            <person name="Collen J."/>
            <person name="Dattolo E."/>
            <person name="De Paoli E."/>
            <person name="Dittami S."/>
            <person name="Maumus F."/>
            <person name="Michel G."/>
            <person name="Kersting A."/>
            <person name="Lauritano C."/>
            <person name="Lohaus R."/>
            <person name="Toepel M."/>
            <person name="Tonon T."/>
            <person name="Vanneste K."/>
            <person name="Amirebrahimi M."/>
            <person name="Brakel J."/>
            <person name="Bostroem C."/>
            <person name="Chovatia M."/>
            <person name="Grimwood J."/>
            <person name="Jenkins J.W."/>
            <person name="Jueterbock A."/>
            <person name="Mraz A."/>
            <person name="Stam W.T."/>
            <person name="Tice H."/>
            <person name="Bornberg-Bauer E."/>
            <person name="Green P.J."/>
            <person name="Pearson G.A."/>
            <person name="Procaccini G."/>
            <person name="Duarte C.M."/>
            <person name="Schmutz J."/>
            <person name="Reusch T.B.H."/>
            <person name="Van de Peer Y."/>
        </authorList>
    </citation>
    <scope>NUCLEOTIDE SEQUENCE [LARGE SCALE GENOMIC DNA]</scope>
    <source>
        <strain evidence="6">cv. Finnish</strain>
    </source>
</reference>
<protein>
    <submittedName>
        <fullName evidence="5">GRAS family transcription factor</fullName>
    </submittedName>
</protein>
<feature type="region of interest" description="Leucine repeat II (LRII)" evidence="3">
    <location>
        <begin position="324"/>
        <end position="356"/>
    </location>
</feature>
<dbReference type="GO" id="GO:0043565">
    <property type="term" value="F:sequence-specific DNA binding"/>
    <property type="evidence" value="ECO:0000318"/>
    <property type="project" value="GO_Central"/>
</dbReference>
<dbReference type="InterPro" id="IPR005202">
    <property type="entry name" value="TF_GRAS"/>
</dbReference>